<comment type="caution">
    <text evidence="5">The sequence shown here is derived from an EMBL/GenBank/DDBJ whole genome shotgun (WGS) entry which is preliminary data.</text>
</comment>
<dbReference type="PROSITE" id="PS01124">
    <property type="entry name" value="HTH_ARAC_FAMILY_2"/>
    <property type="match status" value="1"/>
</dbReference>
<organism evidence="5 6">
    <name type="scientific">Candidatus Borkfalkia excrementigallinarum</name>
    <dbReference type="NCBI Taxonomy" id="2838506"/>
    <lineage>
        <taxon>Bacteria</taxon>
        <taxon>Bacillati</taxon>
        <taxon>Bacillota</taxon>
        <taxon>Clostridia</taxon>
        <taxon>Christensenellales</taxon>
        <taxon>Christensenellaceae</taxon>
        <taxon>Candidatus Borkfalkia</taxon>
    </lineage>
</organism>
<keyword evidence="1" id="KW-0805">Transcription regulation</keyword>
<sequence length="275" mass="31978">MIELYEKYRELIERLYISENDNFCQPHFHRHIELLYSLESGLLVTVNGVSRLMNKGDVAMIDSFDTHSYPNPQKLKSISIVIPIALCPEYKEKTKNLMLSSNFITDSDTCSEILCLIRLIQKHTYNVDGPLYLTTHYSRKDETFINGCIAALMGIILRTIPLVKRTKNQDENLTKDILIYFDEHYSEDLSLDLLAGHFGYSKYYFSKICQKILNTSITKYLNKLRILKVLEDRNCKTLTELAEKHGFNNMRTFQRAFKEVVGITASDYKANKFIL</sequence>
<name>A0A9D1ZTY0_9FIRM</name>
<keyword evidence="2" id="KW-0238">DNA-binding</keyword>
<dbReference type="InterPro" id="IPR014710">
    <property type="entry name" value="RmlC-like_jellyroll"/>
</dbReference>
<keyword evidence="3" id="KW-0804">Transcription</keyword>
<dbReference type="InterPro" id="IPR009057">
    <property type="entry name" value="Homeodomain-like_sf"/>
</dbReference>
<dbReference type="GO" id="GO:0043565">
    <property type="term" value="F:sequence-specific DNA binding"/>
    <property type="evidence" value="ECO:0007669"/>
    <property type="project" value="InterPro"/>
</dbReference>
<dbReference type="SUPFAM" id="SSF51182">
    <property type="entry name" value="RmlC-like cupins"/>
    <property type="match status" value="1"/>
</dbReference>
<protein>
    <submittedName>
        <fullName evidence="5">AraC family transcriptional regulator</fullName>
    </submittedName>
</protein>
<dbReference type="InterPro" id="IPR011051">
    <property type="entry name" value="RmlC_Cupin_sf"/>
</dbReference>
<dbReference type="EMBL" id="DXCQ01000002">
    <property type="protein sequence ID" value="HIY96102.1"/>
    <property type="molecule type" value="Genomic_DNA"/>
</dbReference>
<evidence type="ECO:0000313" key="5">
    <source>
        <dbReference type="EMBL" id="HIY96102.1"/>
    </source>
</evidence>
<dbReference type="Pfam" id="PF12833">
    <property type="entry name" value="HTH_18"/>
    <property type="match status" value="1"/>
</dbReference>
<dbReference type="SMART" id="SM00342">
    <property type="entry name" value="HTH_ARAC"/>
    <property type="match status" value="1"/>
</dbReference>
<dbReference type="InterPro" id="IPR018060">
    <property type="entry name" value="HTH_AraC"/>
</dbReference>
<reference evidence="5" key="2">
    <citation type="submission" date="2021-04" db="EMBL/GenBank/DDBJ databases">
        <authorList>
            <person name="Gilroy R."/>
        </authorList>
    </citation>
    <scope>NUCLEOTIDE SEQUENCE</scope>
    <source>
        <strain evidence="5">1345</strain>
    </source>
</reference>
<dbReference type="PANTHER" id="PTHR43280:SF28">
    <property type="entry name" value="HTH-TYPE TRANSCRIPTIONAL ACTIVATOR RHAS"/>
    <property type="match status" value="1"/>
</dbReference>
<evidence type="ECO:0000256" key="3">
    <source>
        <dbReference type="ARBA" id="ARBA00023163"/>
    </source>
</evidence>
<dbReference type="AlphaFoldDB" id="A0A9D1ZTY0"/>
<dbReference type="GO" id="GO:0003700">
    <property type="term" value="F:DNA-binding transcription factor activity"/>
    <property type="evidence" value="ECO:0007669"/>
    <property type="project" value="InterPro"/>
</dbReference>
<dbReference type="PANTHER" id="PTHR43280">
    <property type="entry name" value="ARAC-FAMILY TRANSCRIPTIONAL REGULATOR"/>
    <property type="match status" value="1"/>
</dbReference>
<evidence type="ECO:0000256" key="2">
    <source>
        <dbReference type="ARBA" id="ARBA00023125"/>
    </source>
</evidence>
<dbReference type="Proteomes" id="UP000886750">
    <property type="component" value="Unassembled WGS sequence"/>
</dbReference>
<accession>A0A9D1ZTY0</accession>
<evidence type="ECO:0000313" key="6">
    <source>
        <dbReference type="Proteomes" id="UP000886750"/>
    </source>
</evidence>
<proteinExistence type="predicted"/>
<gene>
    <name evidence="5" type="ORF">H9729_00260</name>
</gene>
<evidence type="ECO:0000256" key="1">
    <source>
        <dbReference type="ARBA" id="ARBA00023015"/>
    </source>
</evidence>
<evidence type="ECO:0000259" key="4">
    <source>
        <dbReference type="PROSITE" id="PS01124"/>
    </source>
</evidence>
<dbReference type="SUPFAM" id="SSF46689">
    <property type="entry name" value="Homeodomain-like"/>
    <property type="match status" value="2"/>
</dbReference>
<reference evidence="5" key="1">
    <citation type="journal article" date="2021" name="PeerJ">
        <title>Extensive microbial diversity within the chicken gut microbiome revealed by metagenomics and culture.</title>
        <authorList>
            <person name="Gilroy R."/>
            <person name="Ravi A."/>
            <person name="Getino M."/>
            <person name="Pursley I."/>
            <person name="Horton D.L."/>
            <person name="Alikhan N.F."/>
            <person name="Baker D."/>
            <person name="Gharbi K."/>
            <person name="Hall N."/>
            <person name="Watson M."/>
            <person name="Adriaenssens E.M."/>
            <person name="Foster-Nyarko E."/>
            <person name="Jarju S."/>
            <person name="Secka A."/>
            <person name="Antonio M."/>
            <person name="Oren A."/>
            <person name="Chaudhuri R.R."/>
            <person name="La Ragione R."/>
            <person name="Hildebrand F."/>
            <person name="Pallen M.J."/>
        </authorList>
    </citation>
    <scope>NUCLEOTIDE SEQUENCE</scope>
    <source>
        <strain evidence="5">1345</strain>
    </source>
</reference>
<feature type="domain" description="HTH araC/xylS-type" evidence="4">
    <location>
        <begin position="175"/>
        <end position="271"/>
    </location>
</feature>
<dbReference type="Gene3D" id="2.60.120.10">
    <property type="entry name" value="Jelly Rolls"/>
    <property type="match status" value="1"/>
</dbReference>
<dbReference type="Gene3D" id="1.10.10.60">
    <property type="entry name" value="Homeodomain-like"/>
    <property type="match status" value="2"/>
</dbReference>